<protein>
    <submittedName>
        <fullName evidence="1">Uncharacterized protein</fullName>
    </submittedName>
</protein>
<evidence type="ECO:0000313" key="2">
    <source>
        <dbReference type="Proteomes" id="UP001632038"/>
    </source>
</evidence>
<name>A0ABD3C5C2_9LAMI</name>
<reference evidence="2" key="1">
    <citation type="journal article" date="2024" name="IScience">
        <title>Strigolactones Initiate the Formation of Haustorium-like Structures in Castilleja.</title>
        <authorList>
            <person name="Buerger M."/>
            <person name="Peterson D."/>
            <person name="Chory J."/>
        </authorList>
    </citation>
    <scope>NUCLEOTIDE SEQUENCE [LARGE SCALE GENOMIC DNA]</scope>
</reference>
<accession>A0ABD3C5C2</accession>
<dbReference type="AlphaFoldDB" id="A0ABD3C5C2"/>
<proteinExistence type="predicted"/>
<sequence>MKIGLLVFFPPAPRVPRTPVLVPGDNSGLWKKLMARSWNFNIFGKFRTGKKHTKS</sequence>
<dbReference type="EMBL" id="JAVIJP010000053">
    <property type="protein sequence ID" value="KAL3624794.1"/>
    <property type="molecule type" value="Genomic_DNA"/>
</dbReference>
<comment type="caution">
    <text evidence="1">The sequence shown here is derived from an EMBL/GenBank/DDBJ whole genome shotgun (WGS) entry which is preliminary data.</text>
</comment>
<evidence type="ECO:0000313" key="1">
    <source>
        <dbReference type="EMBL" id="KAL3624794.1"/>
    </source>
</evidence>
<dbReference type="Proteomes" id="UP001632038">
    <property type="component" value="Unassembled WGS sequence"/>
</dbReference>
<keyword evidence="2" id="KW-1185">Reference proteome</keyword>
<organism evidence="1 2">
    <name type="scientific">Castilleja foliolosa</name>
    <dbReference type="NCBI Taxonomy" id="1961234"/>
    <lineage>
        <taxon>Eukaryota</taxon>
        <taxon>Viridiplantae</taxon>
        <taxon>Streptophyta</taxon>
        <taxon>Embryophyta</taxon>
        <taxon>Tracheophyta</taxon>
        <taxon>Spermatophyta</taxon>
        <taxon>Magnoliopsida</taxon>
        <taxon>eudicotyledons</taxon>
        <taxon>Gunneridae</taxon>
        <taxon>Pentapetalae</taxon>
        <taxon>asterids</taxon>
        <taxon>lamiids</taxon>
        <taxon>Lamiales</taxon>
        <taxon>Orobanchaceae</taxon>
        <taxon>Pedicularideae</taxon>
        <taxon>Castillejinae</taxon>
        <taxon>Castilleja</taxon>
    </lineage>
</organism>
<gene>
    <name evidence="1" type="ORF">CASFOL_031462</name>
</gene>